<evidence type="ECO:0000256" key="2">
    <source>
        <dbReference type="ARBA" id="ARBA00022598"/>
    </source>
</evidence>
<dbReference type="NCBIfam" id="TIGR00233">
    <property type="entry name" value="trpS"/>
    <property type="match status" value="1"/>
</dbReference>
<feature type="short sequence motif" description="'HIGH' region" evidence="8">
    <location>
        <begin position="9"/>
        <end position="17"/>
    </location>
</feature>
<comment type="subunit">
    <text evidence="8">Homodimer.</text>
</comment>
<accession>A0A9D1VB57</accession>
<dbReference type="PANTHER" id="PTHR43766">
    <property type="entry name" value="TRYPTOPHAN--TRNA LIGASE, MITOCHONDRIAL"/>
    <property type="match status" value="1"/>
</dbReference>
<dbReference type="Pfam" id="PF00579">
    <property type="entry name" value="tRNA-synt_1b"/>
    <property type="match status" value="1"/>
</dbReference>
<name>A0A9D1VB57_9BACT</name>
<keyword evidence="4 8" id="KW-0067">ATP-binding</keyword>
<comment type="function">
    <text evidence="8">Catalyzes the attachment of tryptophan to tRNA(Trp).</text>
</comment>
<dbReference type="InterPro" id="IPR024109">
    <property type="entry name" value="Trp-tRNA-ligase_bac-type"/>
</dbReference>
<organism evidence="10 11">
    <name type="scientific">Candidatus Akkermansia intestinigallinarum</name>
    <dbReference type="NCBI Taxonomy" id="2838431"/>
    <lineage>
        <taxon>Bacteria</taxon>
        <taxon>Pseudomonadati</taxon>
        <taxon>Verrucomicrobiota</taxon>
        <taxon>Verrucomicrobiia</taxon>
        <taxon>Verrucomicrobiales</taxon>
        <taxon>Akkermansiaceae</taxon>
        <taxon>Akkermansia</taxon>
    </lineage>
</organism>
<dbReference type="EC" id="6.1.1.2" evidence="8"/>
<dbReference type="PRINTS" id="PR01039">
    <property type="entry name" value="TRNASYNTHTRP"/>
</dbReference>
<dbReference type="Gene3D" id="1.10.240.10">
    <property type="entry name" value="Tyrosyl-Transfer RNA Synthetase"/>
    <property type="match status" value="1"/>
</dbReference>
<sequence length="324" mass="35960">MRFLTGLQPSGQLHIGNYFGAIEPAVRLQNLGEGFYFIANYHAMTTMESAAKLRENTKGLATDFLACGLDPEKSVFFAQSAVPEVNELAWILSTVCPMGLLERCHSYKEKMAKGFAATHALFAYPALMAADILLYNADAVPVGKDQKQHLEVTRDLAGKMNDAFGADLFKLPEPIINEVTAVVPGLDGQKMSKSYGNTLPIFGDEKAVRKLINKKVVTDATPLEDPKPTEGSIILALYKLFASPEQYQAMVDAHHAGGVGYGQFKKDLFEAYWEYFRSAREKREHILAHPEYVEDVLRHGAERARQEAAATLTRVREAVGLIWY</sequence>
<feature type="binding site" evidence="8">
    <location>
        <begin position="16"/>
        <end position="17"/>
    </location>
    <ligand>
        <name>ATP</name>
        <dbReference type="ChEBI" id="CHEBI:30616"/>
    </ligand>
</feature>
<evidence type="ECO:0000313" key="10">
    <source>
        <dbReference type="EMBL" id="HIX19953.1"/>
    </source>
</evidence>
<dbReference type="InterPro" id="IPR001412">
    <property type="entry name" value="aa-tRNA-synth_I_CS"/>
</dbReference>
<dbReference type="PANTHER" id="PTHR43766:SF1">
    <property type="entry name" value="TRYPTOPHAN--TRNA LIGASE, MITOCHONDRIAL"/>
    <property type="match status" value="1"/>
</dbReference>
<feature type="binding site" evidence="8">
    <location>
        <begin position="143"/>
        <end position="145"/>
    </location>
    <ligand>
        <name>ATP</name>
        <dbReference type="ChEBI" id="CHEBI:30616"/>
    </ligand>
</feature>
<evidence type="ECO:0000256" key="7">
    <source>
        <dbReference type="ARBA" id="ARBA00049929"/>
    </source>
</evidence>
<keyword evidence="8" id="KW-0963">Cytoplasm</keyword>
<comment type="subcellular location">
    <subcellularLocation>
        <location evidence="8">Cytoplasm</location>
    </subcellularLocation>
</comment>
<comment type="catalytic activity">
    <reaction evidence="7 8">
        <text>tRNA(Trp) + L-tryptophan + ATP = L-tryptophyl-tRNA(Trp) + AMP + diphosphate + H(+)</text>
        <dbReference type="Rhea" id="RHEA:24080"/>
        <dbReference type="Rhea" id="RHEA-COMP:9671"/>
        <dbReference type="Rhea" id="RHEA-COMP:9705"/>
        <dbReference type="ChEBI" id="CHEBI:15378"/>
        <dbReference type="ChEBI" id="CHEBI:30616"/>
        <dbReference type="ChEBI" id="CHEBI:33019"/>
        <dbReference type="ChEBI" id="CHEBI:57912"/>
        <dbReference type="ChEBI" id="CHEBI:78442"/>
        <dbReference type="ChEBI" id="CHEBI:78535"/>
        <dbReference type="ChEBI" id="CHEBI:456215"/>
        <dbReference type="EC" id="6.1.1.2"/>
    </reaction>
</comment>
<dbReference type="SUPFAM" id="SSF52374">
    <property type="entry name" value="Nucleotidylyl transferase"/>
    <property type="match status" value="1"/>
</dbReference>
<dbReference type="GO" id="GO:0006436">
    <property type="term" value="P:tryptophanyl-tRNA aminoacylation"/>
    <property type="evidence" value="ECO:0007669"/>
    <property type="project" value="UniProtKB-UniRule"/>
</dbReference>
<dbReference type="FunFam" id="1.10.240.10:FF:000005">
    <property type="entry name" value="Tryptophan--tRNA ligase"/>
    <property type="match status" value="1"/>
</dbReference>
<comment type="caution">
    <text evidence="10">The sequence shown here is derived from an EMBL/GenBank/DDBJ whole genome shotgun (WGS) entry which is preliminary data.</text>
</comment>
<dbReference type="AlphaFoldDB" id="A0A9D1VB57"/>
<dbReference type="InterPro" id="IPR002306">
    <property type="entry name" value="Trp-tRNA-ligase"/>
</dbReference>
<evidence type="ECO:0000256" key="5">
    <source>
        <dbReference type="ARBA" id="ARBA00022917"/>
    </source>
</evidence>
<keyword evidence="6 8" id="KW-0030">Aminoacyl-tRNA synthetase</keyword>
<proteinExistence type="inferred from homology"/>
<dbReference type="InterPro" id="IPR050203">
    <property type="entry name" value="Trp-tRNA_synthetase"/>
</dbReference>
<evidence type="ECO:0000256" key="6">
    <source>
        <dbReference type="ARBA" id="ARBA00023146"/>
    </source>
</evidence>
<feature type="binding site" evidence="8">
    <location>
        <position position="131"/>
    </location>
    <ligand>
        <name>L-tryptophan</name>
        <dbReference type="ChEBI" id="CHEBI:57912"/>
    </ligand>
</feature>
<feature type="binding site" evidence="8">
    <location>
        <begin position="190"/>
        <end position="194"/>
    </location>
    <ligand>
        <name>ATP</name>
        <dbReference type="ChEBI" id="CHEBI:30616"/>
    </ligand>
</feature>
<evidence type="ECO:0000256" key="4">
    <source>
        <dbReference type="ARBA" id="ARBA00022840"/>
    </source>
</evidence>
<dbReference type="GO" id="GO:0004830">
    <property type="term" value="F:tryptophan-tRNA ligase activity"/>
    <property type="evidence" value="ECO:0007669"/>
    <property type="project" value="UniProtKB-UniRule"/>
</dbReference>
<evidence type="ECO:0000256" key="1">
    <source>
        <dbReference type="ARBA" id="ARBA00005594"/>
    </source>
</evidence>
<dbReference type="GO" id="GO:0005524">
    <property type="term" value="F:ATP binding"/>
    <property type="evidence" value="ECO:0007669"/>
    <property type="project" value="UniProtKB-UniRule"/>
</dbReference>
<dbReference type="CDD" id="cd00806">
    <property type="entry name" value="TrpRS_core"/>
    <property type="match status" value="1"/>
</dbReference>
<keyword evidence="2 8" id="KW-0436">Ligase</keyword>
<reference evidence="10" key="1">
    <citation type="journal article" date="2021" name="PeerJ">
        <title>Extensive microbial diversity within the chicken gut microbiome revealed by metagenomics and culture.</title>
        <authorList>
            <person name="Gilroy R."/>
            <person name="Ravi A."/>
            <person name="Getino M."/>
            <person name="Pursley I."/>
            <person name="Horton D.L."/>
            <person name="Alikhan N.F."/>
            <person name="Baker D."/>
            <person name="Gharbi K."/>
            <person name="Hall N."/>
            <person name="Watson M."/>
            <person name="Adriaenssens E.M."/>
            <person name="Foster-Nyarko E."/>
            <person name="Jarju S."/>
            <person name="Secka A."/>
            <person name="Antonio M."/>
            <person name="Oren A."/>
            <person name="Chaudhuri R.R."/>
            <person name="La Ragione R."/>
            <person name="Hildebrand F."/>
            <person name="Pallen M.J."/>
        </authorList>
    </citation>
    <scope>NUCLEOTIDE SEQUENCE</scope>
    <source>
        <strain evidence="10">14975</strain>
    </source>
</reference>
<evidence type="ECO:0000256" key="9">
    <source>
        <dbReference type="RuleBase" id="RU363036"/>
    </source>
</evidence>
<keyword evidence="5 8" id="KW-0648">Protein biosynthesis</keyword>
<protein>
    <recommendedName>
        <fullName evidence="8">Tryptophan--tRNA ligase</fullName>
        <ecNumber evidence="8">6.1.1.2</ecNumber>
    </recommendedName>
    <alternativeName>
        <fullName evidence="8">Tryptophanyl-tRNA synthetase</fullName>
        <shortName evidence="8">TrpRS</shortName>
    </alternativeName>
</protein>
<gene>
    <name evidence="8 10" type="primary">trpS</name>
    <name evidence="10" type="ORF">H9862_05030</name>
</gene>
<keyword evidence="3 8" id="KW-0547">Nucleotide-binding</keyword>
<comment type="similarity">
    <text evidence="1 8 9">Belongs to the class-I aminoacyl-tRNA synthetase family.</text>
</comment>
<dbReference type="Proteomes" id="UP000823964">
    <property type="component" value="Unassembled WGS sequence"/>
</dbReference>
<dbReference type="HAMAP" id="MF_00140_B">
    <property type="entry name" value="Trp_tRNA_synth_B"/>
    <property type="match status" value="1"/>
</dbReference>
<dbReference type="InterPro" id="IPR002305">
    <property type="entry name" value="aa-tRNA-synth_Ic"/>
</dbReference>
<dbReference type="PROSITE" id="PS00178">
    <property type="entry name" value="AA_TRNA_LIGASE_I"/>
    <property type="match status" value="1"/>
</dbReference>
<feature type="binding site" evidence="8">
    <location>
        <position position="183"/>
    </location>
    <ligand>
        <name>ATP</name>
        <dbReference type="ChEBI" id="CHEBI:30616"/>
    </ligand>
</feature>
<evidence type="ECO:0000256" key="3">
    <source>
        <dbReference type="ARBA" id="ARBA00022741"/>
    </source>
</evidence>
<dbReference type="EMBL" id="DXFQ01000088">
    <property type="protein sequence ID" value="HIX19953.1"/>
    <property type="molecule type" value="Genomic_DNA"/>
</dbReference>
<feature type="short sequence motif" description="'KMSKS' region" evidence="8">
    <location>
        <begin position="190"/>
        <end position="194"/>
    </location>
</feature>
<evidence type="ECO:0000256" key="8">
    <source>
        <dbReference type="HAMAP-Rule" id="MF_00140"/>
    </source>
</evidence>
<evidence type="ECO:0000313" key="11">
    <source>
        <dbReference type="Proteomes" id="UP000823964"/>
    </source>
</evidence>
<dbReference type="InterPro" id="IPR014729">
    <property type="entry name" value="Rossmann-like_a/b/a_fold"/>
</dbReference>
<reference evidence="10" key="2">
    <citation type="submission" date="2021-04" db="EMBL/GenBank/DDBJ databases">
        <authorList>
            <person name="Gilroy R."/>
        </authorList>
    </citation>
    <scope>NUCLEOTIDE SEQUENCE</scope>
    <source>
        <strain evidence="10">14975</strain>
    </source>
</reference>
<dbReference type="GO" id="GO:0005829">
    <property type="term" value="C:cytosol"/>
    <property type="evidence" value="ECO:0007669"/>
    <property type="project" value="TreeGrafter"/>
</dbReference>
<dbReference type="Gene3D" id="3.40.50.620">
    <property type="entry name" value="HUPs"/>
    <property type="match status" value="1"/>
</dbReference>
<feature type="binding site" evidence="8">
    <location>
        <begin position="8"/>
        <end position="10"/>
    </location>
    <ligand>
        <name>ATP</name>
        <dbReference type="ChEBI" id="CHEBI:30616"/>
    </ligand>
</feature>